<dbReference type="Gene3D" id="3.30.710.10">
    <property type="entry name" value="Potassium Channel Kv1.1, Chain A"/>
    <property type="match status" value="1"/>
</dbReference>
<dbReference type="Proteomes" id="UP000800036">
    <property type="component" value="Unassembled WGS sequence"/>
</dbReference>
<protein>
    <recommendedName>
        <fullName evidence="1">BTB domain-containing protein</fullName>
    </recommendedName>
</protein>
<dbReference type="OrthoDB" id="3798088at2759"/>
<dbReference type="PANTHER" id="PTHR47843:SF2">
    <property type="entry name" value="BTB DOMAIN-CONTAINING PROTEIN"/>
    <property type="match status" value="1"/>
</dbReference>
<dbReference type="InterPro" id="IPR011333">
    <property type="entry name" value="SKP1/BTB/POZ_sf"/>
</dbReference>
<accession>A0A6A5VEI5</accession>
<evidence type="ECO:0000313" key="2">
    <source>
        <dbReference type="EMBL" id="KAF1971647.1"/>
    </source>
</evidence>
<evidence type="ECO:0000259" key="1">
    <source>
        <dbReference type="PROSITE" id="PS50097"/>
    </source>
</evidence>
<name>A0A6A5VEI5_9PLEO</name>
<dbReference type="AlphaFoldDB" id="A0A6A5VEI5"/>
<sequence length="258" mass="29508">MASGSGSETTDLASIDNHWKFPCNHDAAEPPATAYDRITTIKVSEGSTSREFLVYRGVLCFHSELFKRAFNSNFKEGDLDVYEVTDYKIVTFEMFYNWINTGIPTIGLKQMDKYYQALDLYIFTDFYTIPSLKNCAIEAHMCVYLGKRATDLTSIKAIYERTPENSPLRKLLVDIRVDWYSFKTLKTFVAGWGFDFAADIIEASRARSVVPGVGSGDMTRDQWTKRMRGDFCTRYHDHTVLESVDQKDVDADSQMETD</sequence>
<evidence type="ECO:0000313" key="3">
    <source>
        <dbReference type="Proteomes" id="UP000800036"/>
    </source>
</evidence>
<reference evidence="2" key="1">
    <citation type="journal article" date="2020" name="Stud. Mycol.">
        <title>101 Dothideomycetes genomes: a test case for predicting lifestyles and emergence of pathogens.</title>
        <authorList>
            <person name="Haridas S."/>
            <person name="Albert R."/>
            <person name="Binder M."/>
            <person name="Bloem J."/>
            <person name="Labutti K."/>
            <person name="Salamov A."/>
            <person name="Andreopoulos B."/>
            <person name="Baker S."/>
            <person name="Barry K."/>
            <person name="Bills G."/>
            <person name="Bluhm B."/>
            <person name="Cannon C."/>
            <person name="Castanera R."/>
            <person name="Culley D."/>
            <person name="Daum C."/>
            <person name="Ezra D."/>
            <person name="Gonzalez J."/>
            <person name="Henrissat B."/>
            <person name="Kuo A."/>
            <person name="Liang C."/>
            <person name="Lipzen A."/>
            <person name="Lutzoni F."/>
            <person name="Magnuson J."/>
            <person name="Mondo S."/>
            <person name="Nolan M."/>
            <person name="Ohm R."/>
            <person name="Pangilinan J."/>
            <person name="Park H.-J."/>
            <person name="Ramirez L."/>
            <person name="Alfaro M."/>
            <person name="Sun H."/>
            <person name="Tritt A."/>
            <person name="Yoshinaga Y."/>
            <person name="Zwiers L.-H."/>
            <person name="Turgeon B."/>
            <person name="Goodwin S."/>
            <person name="Spatafora J."/>
            <person name="Crous P."/>
            <person name="Grigoriev I."/>
        </authorList>
    </citation>
    <scope>NUCLEOTIDE SEQUENCE</scope>
    <source>
        <strain evidence="2">CBS 107.79</strain>
    </source>
</reference>
<dbReference type="InterPro" id="IPR000210">
    <property type="entry name" value="BTB/POZ_dom"/>
</dbReference>
<dbReference type="SUPFAM" id="SSF54695">
    <property type="entry name" value="POZ domain"/>
    <property type="match status" value="1"/>
</dbReference>
<organism evidence="2 3">
    <name type="scientific">Bimuria novae-zelandiae CBS 107.79</name>
    <dbReference type="NCBI Taxonomy" id="1447943"/>
    <lineage>
        <taxon>Eukaryota</taxon>
        <taxon>Fungi</taxon>
        <taxon>Dikarya</taxon>
        <taxon>Ascomycota</taxon>
        <taxon>Pezizomycotina</taxon>
        <taxon>Dothideomycetes</taxon>
        <taxon>Pleosporomycetidae</taxon>
        <taxon>Pleosporales</taxon>
        <taxon>Massarineae</taxon>
        <taxon>Didymosphaeriaceae</taxon>
        <taxon>Bimuria</taxon>
    </lineage>
</organism>
<dbReference type="EMBL" id="ML976692">
    <property type="protein sequence ID" value="KAF1971647.1"/>
    <property type="molecule type" value="Genomic_DNA"/>
</dbReference>
<dbReference type="PANTHER" id="PTHR47843">
    <property type="entry name" value="BTB DOMAIN-CONTAINING PROTEIN-RELATED"/>
    <property type="match status" value="1"/>
</dbReference>
<feature type="domain" description="BTB" evidence="1">
    <location>
        <begin position="35"/>
        <end position="102"/>
    </location>
</feature>
<proteinExistence type="predicted"/>
<keyword evidence="3" id="KW-1185">Reference proteome</keyword>
<gene>
    <name evidence="2" type="ORF">BU23DRAFT_646161</name>
</gene>
<dbReference type="Pfam" id="PF00651">
    <property type="entry name" value="BTB"/>
    <property type="match status" value="1"/>
</dbReference>
<dbReference type="PROSITE" id="PS50097">
    <property type="entry name" value="BTB"/>
    <property type="match status" value="1"/>
</dbReference>